<evidence type="ECO:0000313" key="4">
    <source>
        <dbReference type="Proteomes" id="UP000742786"/>
    </source>
</evidence>
<dbReference type="InterPro" id="IPR051928">
    <property type="entry name" value="NorD/CobT"/>
</dbReference>
<evidence type="ECO:0000313" key="3">
    <source>
        <dbReference type="EMBL" id="CAG4883115.1"/>
    </source>
</evidence>
<dbReference type="EMBL" id="CAJQUM010000001">
    <property type="protein sequence ID" value="CAG4883115.1"/>
    <property type="molecule type" value="Genomic_DNA"/>
</dbReference>
<feature type="region of interest" description="Disordered" evidence="1">
    <location>
        <begin position="208"/>
        <end position="229"/>
    </location>
</feature>
<dbReference type="CDD" id="cd01454">
    <property type="entry name" value="vWA_norD_type"/>
    <property type="match status" value="1"/>
</dbReference>
<comment type="caution">
    <text evidence="3">The sequence shown here is derived from an EMBL/GenBank/DDBJ whole genome shotgun (WGS) entry which is preliminary data.</text>
</comment>
<feature type="domain" description="VWFA" evidence="2">
    <location>
        <begin position="426"/>
        <end position="607"/>
    </location>
</feature>
<sequence length="610" mass="68625">MEEWVGSAWNKLITRVAIREYPSAAVTLPQMEKILGIVFRGLGGDPGLRVQQATAERHGARRSWLARMAGSADKTHFAGIDGASLNLPERIALFPNAELNRDLYLWLAALAAHDVPDGEWIVRNQRATVVALARFPGLESRYRRLVTACISQRIDPDGMPADEAGQERAIRAALNEPGTVSQLPPLQRRKAKALQPVPLWLYPLPGTTGAPRKLQHQDSEGSTVAAESHKRFKAERVDMPQDKNGMLMIFRAESLLSWAEYIKVNRSLDDDPDPDAARAAENLDQLSVAQDNDRVASRVRFDLDLPAVAEDDMPLGPGILLPEWDHRSRQLKRDYCKLQTMQARHAPAMPLPAYLRQQATRLRNQFACLAPARRWLKGQADGIEPDIDAWVRRQADRQAGVTDNSDRLYLTQVQQERDLACLVLADLSLSTDAWVSNEQKVIDVIRDSLLLFAEALSSTGDRFALCGFSSLKRGHVRYQELKSFAQSYDDRARGMVQAIRPGYYTRLGAAIRHSTDLLQREPCRQKLLLILSDGKPHDIDLYEGRYGIEDSRMSLNEARHQGIRPFCVTIDREGASYLPHLFGAQGYTLLRRPEELSLRLPLLYAQLTRN</sequence>
<reference evidence="3" key="1">
    <citation type="submission" date="2021-04" db="EMBL/GenBank/DDBJ databases">
        <authorList>
            <person name="Hornung B."/>
        </authorList>
    </citation>
    <scope>NUCLEOTIDE SEQUENCE</scope>
    <source>
        <strain evidence="3">G5G6</strain>
    </source>
</reference>
<dbReference type="AlphaFoldDB" id="A0A916J3F0"/>
<evidence type="ECO:0000259" key="2">
    <source>
        <dbReference type="PROSITE" id="PS50234"/>
    </source>
</evidence>
<accession>A0A916J3F0</accession>
<dbReference type="SUPFAM" id="SSF53300">
    <property type="entry name" value="vWA-like"/>
    <property type="match status" value="1"/>
</dbReference>
<organism evidence="3 4">
    <name type="scientific">Georgfuchsia toluolica</name>
    <dbReference type="NCBI Taxonomy" id="424218"/>
    <lineage>
        <taxon>Bacteria</taxon>
        <taxon>Pseudomonadati</taxon>
        <taxon>Pseudomonadota</taxon>
        <taxon>Betaproteobacteria</taxon>
        <taxon>Nitrosomonadales</taxon>
        <taxon>Sterolibacteriaceae</taxon>
        <taxon>Georgfuchsia</taxon>
    </lineage>
</organism>
<dbReference type="PANTHER" id="PTHR41248:SF1">
    <property type="entry name" value="NORD PROTEIN"/>
    <property type="match status" value="1"/>
</dbReference>
<name>A0A916J3F0_9PROT</name>
<evidence type="ECO:0000256" key="1">
    <source>
        <dbReference type="SAM" id="MobiDB-lite"/>
    </source>
</evidence>
<gene>
    <name evidence="3" type="ORF">GTOL_10997</name>
</gene>
<dbReference type="PROSITE" id="PS50234">
    <property type="entry name" value="VWFA"/>
    <property type="match status" value="1"/>
</dbReference>
<dbReference type="Proteomes" id="UP000742786">
    <property type="component" value="Unassembled WGS sequence"/>
</dbReference>
<keyword evidence="4" id="KW-1185">Reference proteome</keyword>
<protein>
    <submittedName>
        <fullName evidence="3">Nitric oxide reductase</fullName>
    </submittedName>
</protein>
<dbReference type="SMART" id="SM00327">
    <property type="entry name" value="VWA"/>
    <property type="match status" value="1"/>
</dbReference>
<dbReference type="Gene3D" id="3.40.50.410">
    <property type="entry name" value="von Willebrand factor, type A domain"/>
    <property type="match status" value="1"/>
</dbReference>
<dbReference type="Pfam" id="PF00092">
    <property type="entry name" value="VWA"/>
    <property type="match status" value="1"/>
</dbReference>
<dbReference type="PANTHER" id="PTHR41248">
    <property type="entry name" value="NORD PROTEIN"/>
    <property type="match status" value="1"/>
</dbReference>
<dbReference type="InterPro" id="IPR002035">
    <property type="entry name" value="VWF_A"/>
</dbReference>
<proteinExistence type="predicted"/>
<dbReference type="RefSeq" id="WP_220635112.1">
    <property type="nucleotide sequence ID" value="NZ_CAJQUM010000001.1"/>
</dbReference>
<dbReference type="InterPro" id="IPR036465">
    <property type="entry name" value="vWFA_dom_sf"/>
</dbReference>